<feature type="non-terminal residue" evidence="3">
    <location>
        <position position="1510"/>
    </location>
</feature>
<sequence length="1510" mass="174025">MHYVGGHYGTATTIGTSYNSMHFHSNTEHNNNATNATTGSPSTTSVLRSWRKKDASEKQSTAPTVSEQSNTTPSESQGPVARVAPHNRYPKPPVVPPSDIYRYQQQYGDFNVQNPVQVATPVKYSEIIEPMQTIDQISPIHLQKPKEKTYMEMCSVQQGHMKPYHQEYQNYKQHYDGLKNYNHISGYKQQYHPHPYLPKESQSLGGYPVQKEPAIPHHASAQYLHNYKTSPPANYPRNYPRDTSNEFLANLNKIAPDMAQDIINDPHLRDPHLREPQYPMYPPSIDPNRIYQQQHHQRMYQRASPIQHPPQNYPQRNIPQNFNQYQMNQQRLPPADHFRMFQPHQRYGQVEQMPSNISPRQYHENIMGFSPRISPNYPPCNQIEYAQHYQHRQMPMRQDFLPMAPNKSYNIEAHPEIPEIVPEDSLHQPKKTLKAFLENWREEFTEDMDSGDPANSEKIQLVKSAVTNRENTLYVLDAMEIPSENIPQYLHLQPIEKLPANIRTFAYNSNEENLRQNAVVISLFQSSKDEKTQDNIIYQPNLPLNPFKTSEVSSHEDRPACKLLQSMANARNASLNEKPLDKPEFLIHQEKKPLTFEQEAQKNVCRSLPELITEDAEDIGRNHDNLENDYSKIVDSILEENVNSKILPEKVETVKLNQSNDEQSENINFPEAHLMKNFEIVERKSVIAENTLPHSQEDPNVKEIPVKVNANGETLSESHDQERTISKITNDQDNRLKQETIRNLPNLEDPIDLSHHFENLQPNKNEDKSELRGEIETNEDHDEFNDCQETKHVYTDILSFKEVLNLTQQDEENISEGNSEEKDEKTIKDEAISEVSQETIEETEENIAVTSIIEEEIPEDDPSVGIVTNLEEDIKVEGIESKDNRNSDIIDDETPQRTEDSPTQIDDKETFEAAAEIVKENASNLKDIIDNEEETLQKYIAKDEAPSAEEMECVDNKEFSHQIIERIGEESSSVLEDIEDIKVVENSMIPKENLEVSSVDNEEKASSIEHVTEEIEETICQFNEIEESLVELSLIDVRNQPCVSEEFIEEMICLENEETSKMLNLNEEGDLNQNHNGNIPDNHDDNQEIVKNNNSLQEIENHTVPIENAEYDHGESEEIIPECEGPAVMGEENHQTEVEYIDSPRDQEEFPESDLDSSSEIILDESKEIITDEEETMSDYSEFVEEKQEEICNHNIKEIKDVLMEDQEILKDTIEQELISENVIIETNNNDISIANEDKYLSSKREDICSSFVLEIAKELLQINVSEDDNGEKVISVTPLTKVKVITTQTEAIQVAENIEEAQEKIIEETVEKNGENEGIIEDAVKENNLICNLKQYPDHQEYVKEAHIEEVISEDTIELSSTETVVEQEEDILEDVNVASKEIIVENVLIEEVPLEHHDPSHLTEQEIPEDDHVLVETELFLDNEIIIDNNKDDASNDIEIPLDNVITDNITVQKYDEIIEEEIIGSQLEERIINNNYIEHLSCVELIREKPKITEEKPKFLQKRKKFK</sequence>
<evidence type="ECO:0000313" key="3">
    <source>
        <dbReference type="EMBL" id="KRT84394.1"/>
    </source>
</evidence>
<gene>
    <name evidence="3" type="ORF">AMK59_605</name>
</gene>
<feature type="region of interest" description="Disordered" evidence="2">
    <location>
        <begin position="877"/>
        <end position="904"/>
    </location>
</feature>
<dbReference type="EMBL" id="LJIG01002546">
    <property type="protein sequence ID" value="KRT84394.1"/>
    <property type="molecule type" value="Genomic_DNA"/>
</dbReference>
<dbReference type="Proteomes" id="UP000051574">
    <property type="component" value="Unassembled WGS sequence"/>
</dbReference>
<comment type="caution">
    <text evidence="3">The sequence shown here is derived from an EMBL/GenBank/DDBJ whole genome shotgun (WGS) entry which is preliminary data.</text>
</comment>
<reference evidence="3 4" key="1">
    <citation type="submission" date="2015-09" db="EMBL/GenBank/DDBJ databases">
        <title>Draft genome of the scarab beetle Oryctes borbonicus.</title>
        <authorList>
            <person name="Meyer J.M."/>
            <person name="Markov G.V."/>
            <person name="Baskaran P."/>
            <person name="Herrmann M."/>
            <person name="Sommer R.J."/>
            <person name="Roedelsperger C."/>
        </authorList>
    </citation>
    <scope>NUCLEOTIDE SEQUENCE [LARGE SCALE GENOMIC DNA]</scope>
    <source>
        <strain evidence="3">OB123</strain>
        <tissue evidence="3">Whole animal</tissue>
    </source>
</reference>
<name>A0A0T6BAM0_9SCAR</name>
<evidence type="ECO:0000313" key="4">
    <source>
        <dbReference type="Proteomes" id="UP000051574"/>
    </source>
</evidence>
<organism evidence="3 4">
    <name type="scientific">Oryctes borbonicus</name>
    <dbReference type="NCBI Taxonomy" id="1629725"/>
    <lineage>
        <taxon>Eukaryota</taxon>
        <taxon>Metazoa</taxon>
        <taxon>Ecdysozoa</taxon>
        <taxon>Arthropoda</taxon>
        <taxon>Hexapoda</taxon>
        <taxon>Insecta</taxon>
        <taxon>Pterygota</taxon>
        <taxon>Neoptera</taxon>
        <taxon>Endopterygota</taxon>
        <taxon>Coleoptera</taxon>
        <taxon>Polyphaga</taxon>
        <taxon>Scarabaeiformia</taxon>
        <taxon>Scarabaeidae</taxon>
        <taxon>Dynastinae</taxon>
        <taxon>Oryctes</taxon>
    </lineage>
</organism>
<proteinExistence type="predicted"/>
<accession>A0A0T6BAM0</accession>
<dbReference type="OrthoDB" id="6784780at2759"/>
<evidence type="ECO:0000256" key="2">
    <source>
        <dbReference type="SAM" id="MobiDB-lite"/>
    </source>
</evidence>
<protein>
    <submittedName>
        <fullName evidence="3">Uncharacterized protein</fullName>
    </submittedName>
</protein>
<feature type="compositionally biased region" description="Polar residues" evidence="2">
    <location>
        <begin position="58"/>
        <end position="77"/>
    </location>
</feature>
<feature type="coiled-coil region" evidence="1">
    <location>
        <begin position="915"/>
        <end position="942"/>
    </location>
</feature>
<keyword evidence="1" id="KW-0175">Coiled coil</keyword>
<evidence type="ECO:0000256" key="1">
    <source>
        <dbReference type="SAM" id="Coils"/>
    </source>
</evidence>
<feature type="compositionally biased region" description="Low complexity" evidence="2">
    <location>
        <begin position="28"/>
        <end position="45"/>
    </location>
</feature>
<feature type="region of interest" description="Disordered" evidence="2">
    <location>
        <begin position="25"/>
        <end position="98"/>
    </location>
</feature>
<keyword evidence="4" id="KW-1185">Reference proteome</keyword>